<accession>D9SI62</accession>
<reference evidence="17 18" key="1">
    <citation type="submission" date="2010-08" db="EMBL/GenBank/DDBJ databases">
        <title>Complete sequence of Gallionella capsiferriformans ES-2.</title>
        <authorList>
            <consortium name="US DOE Joint Genome Institute"/>
            <person name="Lucas S."/>
            <person name="Copeland A."/>
            <person name="Lapidus A."/>
            <person name="Cheng J.-F."/>
            <person name="Bruce D."/>
            <person name="Goodwin L."/>
            <person name="Pitluck S."/>
            <person name="Chertkov O."/>
            <person name="Davenport K.W."/>
            <person name="Detter J.C."/>
            <person name="Han C."/>
            <person name="Tapia R."/>
            <person name="Land M."/>
            <person name="Hauser L."/>
            <person name="Chang Y.-J."/>
            <person name="Jeffries C."/>
            <person name="Kyrpides N."/>
            <person name="Ivanova N."/>
            <person name="Mikhailova N."/>
            <person name="Shelobolina E.S."/>
            <person name="Picardal F."/>
            <person name="Roden E."/>
            <person name="Emerson D."/>
            <person name="Woyke T."/>
        </authorList>
    </citation>
    <scope>NUCLEOTIDE SEQUENCE [LARGE SCALE GENOMIC DNA]</scope>
    <source>
        <strain evidence="17 18">ES-2</strain>
    </source>
</reference>
<keyword evidence="14" id="KW-0472">Membrane</keyword>
<organism evidence="17 18">
    <name type="scientific">Gallionella capsiferriformans (strain ES-2)</name>
    <name type="common">Gallionella ferruginea capsiferriformans (strain ES-2)</name>
    <dbReference type="NCBI Taxonomy" id="395494"/>
    <lineage>
        <taxon>Bacteria</taxon>
        <taxon>Pseudomonadati</taxon>
        <taxon>Pseudomonadota</taxon>
        <taxon>Betaproteobacteria</taxon>
        <taxon>Nitrosomonadales</taxon>
        <taxon>Gallionellaceae</taxon>
        <taxon>Gallionella</taxon>
    </lineage>
</organism>
<dbReference type="InterPro" id="IPR004358">
    <property type="entry name" value="Sig_transdc_His_kin-like_C"/>
</dbReference>
<evidence type="ECO:0000256" key="3">
    <source>
        <dbReference type="ARBA" id="ARBA00012438"/>
    </source>
</evidence>
<keyword evidence="6" id="KW-0547">Nucleotide-binding</keyword>
<evidence type="ECO:0000256" key="6">
    <source>
        <dbReference type="ARBA" id="ARBA00022741"/>
    </source>
</evidence>
<dbReference type="PANTHER" id="PTHR45339:SF1">
    <property type="entry name" value="HYBRID SIGNAL TRANSDUCTION HISTIDINE KINASE J"/>
    <property type="match status" value="1"/>
</dbReference>
<dbReference type="SUPFAM" id="SSF55874">
    <property type="entry name" value="ATPase domain of HSP90 chaperone/DNA topoisomerase II/histidine kinase"/>
    <property type="match status" value="1"/>
</dbReference>
<keyword evidence="7 17" id="KW-0418">Kinase</keyword>
<protein>
    <recommendedName>
        <fullName evidence="12">Sensory/regulatory protein RpfC</fullName>
        <ecNumber evidence="3">2.7.13.3</ecNumber>
    </recommendedName>
    <alternativeName>
        <fullName evidence="13">Virulence sensor protein BvgS</fullName>
    </alternativeName>
</protein>
<evidence type="ECO:0000256" key="1">
    <source>
        <dbReference type="ARBA" id="ARBA00000085"/>
    </source>
</evidence>
<feature type="domain" description="Histidine kinase" evidence="15">
    <location>
        <begin position="283"/>
        <end position="504"/>
    </location>
</feature>
<dbReference type="SMART" id="SM00304">
    <property type="entry name" value="HAMP"/>
    <property type="match status" value="1"/>
</dbReference>
<proteinExistence type="predicted"/>
<dbReference type="SMART" id="SM00387">
    <property type="entry name" value="HATPase_c"/>
    <property type="match status" value="1"/>
</dbReference>
<evidence type="ECO:0000259" key="16">
    <source>
        <dbReference type="PROSITE" id="PS50885"/>
    </source>
</evidence>
<evidence type="ECO:0000256" key="8">
    <source>
        <dbReference type="ARBA" id="ARBA00022840"/>
    </source>
</evidence>
<dbReference type="InterPro" id="IPR003594">
    <property type="entry name" value="HATPase_dom"/>
</dbReference>
<dbReference type="Pfam" id="PF00512">
    <property type="entry name" value="HisKA"/>
    <property type="match status" value="1"/>
</dbReference>
<dbReference type="InterPro" id="IPR036097">
    <property type="entry name" value="HisK_dim/P_sf"/>
</dbReference>
<evidence type="ECO:0000256" key="9">
    <source>
        <dbReference type="ARBA" id="ARBA00023012"/>
    </source>
</evidence>
<keyword evidence="8" id="KW-0067">ATP-binding</keyword>
<dbReference type="SUPFAM" id="SSF47384">
    <property type="entry name" value="Homodimeric domain of signal transducing histidine kinase"/>
    <property type="match status" value="1"/>
</dbReference>
<evidence type="ECO:0000313" key="18">
    <source>
        <dbReference type="Proteomes" id="UP000001235"/>
    </source>
</evidence>
<keyword evidence="4" id="KW-0597">Phosphoprotein</keyword>
<dbReference type="GO" id="GO:0000155">
    <property type="term" value="F:phosphorelay sensor kinase activity"/>
    <property type="evidence" value="ECO:0007669"/>
    <property type="project" value="InterPro"/>
</dbReference>
<dbReference type="Gene3D" id="6.10.340.10">
    <property type="match status" value="1"/>
</dbReference>
<evidence type="ECO:0000256" key="7">
    <source>
        <dbReference type="ARBA" id="ARBA00022777"/>
    </source>
</evidence>
<dbReference type="PROSITE" id="PS50109">
    <property type="entry name" value="HIS_KIN"/>
    <property type="match status" value="1"/>
</dbReference>
<dbReference type="InterPro" id="IPR003660">
    <property type="entry name" value="HAMP_dom"/>
</dbReference>
<dbReference type="Proteomes" id="UP000001235">
    <property type="component" value="Chromosome"/>
</dbReference>
<dbReference type="KEGG" id="gca:Galf_0074"/>
<evidence type="ECO:0000256" key="4">
    <source>
        <dbReference type="ARBA" id="ARBA00022553"/>
    </source>
</evidence>
<dbReference type="InterPro" id="IPR036890">
    <property type="entry name" value="HATPase_C_sf"/>
</dbReference>
<evidence type="ECO:0000256" key="11">
    <source>
        <dbReference type="ARBA" id="ARBA00064003"/>
    </source>
</evidence>
<evidence type="ECO:0000256" key="10">
    <source>
        <dbReference type="ARBA" id="ARBA00058004"/>
    </source>
</evidence>
<evidence type="ECO:0000256" key="2">
    <source>
        <dbReference type="ARBA" id="ARBA00004370"/>
    </source>
</evidence>
<evidence type="ECO:0000313" key="17">
    <source>
        <dbReference type="EMBL" id="ADL54119.1"/>
    </source>
</evidence>
<evidence type="ECO:0000256" key="5">
    <source>
        <dbReference type="ARBA" id="ARBA00022679"/>
    </source>
</evidence>
<evidence type="ECO:0000256" key="13">
    <source>
        <dbReference type="ARBA" id="ARBA00070152"/>
    </source>
</evidence>
<dbReference type="PRINTS" id="PR00344">
    <property type="entry name" value="BCTRLSENSOR"/>
</dbReference>
<comment type="subunit">
    <text evidence="11">At low DSF concentrations, interacts with RpfF.</text>
</comment>
<evidence type="ECO:0000256" key="12">
    <source>
        <dbReference type="ARBA" id="ARBA00068150"/>
    </source>
</evidence>
<dbReference type="STRING" id="395494.Galf_0074"/>
<keyword evidence="18" id="KW-1185">Reference proteome</keyword>
<dbReference type="Gene3D" id="1.10.287.130">
    <property type="match status" value="1"/>
</dbReference>
<dbReference type="Pfam" id="PF02518">
    <property type="entry name" value="HATPase_c"/>
    <property type="match status" value="1"/>
</dbReference>
<sequence length="509" mass="56604">MERLVNLKLRQRFAILIFCVVAGFLLYGLWSFKTLGELKVNGPIYKEIAQGKDFVADILPPPGYIIESYLVSLQLVECEPSEQAHLIERLLNLQREYVNRHEFWQKHRLGDELTTTLLAGAHEPAMRFYAVVSDEFVPALLHENRPAVVAAMKKMKSSYALHREAIDRAVKIASHRVVLDEARASQQINFATYLMLFILVCTVSLTVLLAYLISRSVIGPLQSLQQAMKDITNSGDFSRRLVVSSDDEAGDTARIFNELIESVQLAHVAAEAASRAKSDFLANMSHEIRTPMNSIIGFSELALDNPDPKDQQIFLSQILESSNMLLGILNDILDLSKIESGRMMLDVASFDFDELLGSIERSFALRAQEAGLGFTLLRLGESGRVFLGDVLRLRQILTILLGNAVKFTSQGETSLEVKQIRVPDGKVRLEFSIQDTGIGMSAETIKNLFQPFVQADNSITRRFGGTGLGLVIARNLAQMMHGRITVESQLGVGSVFRFQVTLLDGLSVS</sequence>
<evidence type="ECO:0000256" key="14">
    <source>
        <dbReference type="SAM" id="Phobius"/>
    </source>
</evidence>
<keyword evidence="9" id="KW-0902">Two-component regulatory system</keyword>
<dbReference type="GO" id="GO:0016020">
    <property type="term" value="C:membrane"/>
    <property type="evidence" value="ECO:0007669"/>
    <property type="project" value="UniProtKB-SubCell"/>
</dbReference>
<dbReference type="FunFam" id="3.30.565.10:FF:000010">
    <property type="entry name" value="Sensor histidine kinase RcsC"/>
    <property type="match status" value="1"/>
</dbReference>
<dbReference type="PANTHER" id="PTHR45339">
    <property type="entry name" value="HYBRID SIGNAL TRANSDUCTION HISTIDINE KINASE J"/>
    <property type="match status" value="1"/>
</dbReference>
<dbReference type="OrthoDB" id="8552871at2"/>
<dbReference type="InterPro" id="IPR003661">
    <property type="entry name" value="HisK_dim/P_dom"/>
</dbReference>
<dbReference type="HOGENOM" id="CLU_535016_0_0_4"/>
<dbReference type="RefSeq" id="WP_013292062.1">
    <property type="nucleotide sequence ID" value="NC_014394.1"/>
</dbReference>
<dbReference type="Gene3D" id="3.30.565.10">
    <property type="entry name" value="Histidine kinase-like ATPase, C-terminal domain"/>
    <property type="match status" value="1"/>
</dbReference>
<comment type="catalytic activity">
    <reaction evidence="1">
        <text>ATP + protein L-histidine = ADP + protein N-phospho-L-histidine.</text>
        <dbReference type="EC" id="2.7.13.3"/>
    </reaction>
</comment>
<dbReference type="CDD" id="cd16922">
    <property type="entry name" value="HATPase_EvgS-ArcB-TorS-like"/>
    <property type="match status" value="1"/>
</dbReference>
<comment type="function">
    <text evidence="10">Member of the two-component regulatory system BvgS/BvgA. Phosphorylates BvgA via a four-step phosphorelay in response to environmental signals.</text>
</comment>
<dbReference type="FunFam" id="1.10.287.130:FF:000002">
    <property type="entry name" value="Two-component osmosensing histidine kinase"/>
    <property type="match status" value="1"/>
</dbReference>
<dbReference type="CDD" id="cd00082">
    <property type="entry name" value="HisKA"/>
    <property type="match status" value="1"/>
</dbReference>
<dbReference type="eggNOG" id="COG5002">
    <property type="taxonomic scope" value="Bacteria"/>
</dbReference>
<feature type="transmembrane region" description="Helical" evidence="14">
    <location>
        <begin position="190"/>
        <end position="213"/>
    </location>
</feature>
<feature type="domain" description="HAMP" evidence="16">
    <location>
        <begin position="215"/>
        <end position="268"/>
    </location>
</feature>
<keyword evidence="14" id="KW-1133">Transmembrane helix</keyword>
<dbReference type="InterPro" id="IPR005467">
    <property type="entry name" value="His_kinase_dom"/>
</dbReference>
<keyword evidence="14" id="KW-0812">Transmembrane</keyword>
<dbReference type="PROSITE" id="PS50885">
    <property type="entry name" value="HAMP"/>
    <property type="match status" value="1"/>
</dbReference>
<dbReference type="Pfam" id="PF00672">
    <property type="entry name" value="HAMP"/>
    <property type="match status" value="1"/>
</dbReference>
<comment type="subcellular location">
    <subcellularLocation>
        <location evidence="2">Membrane</location>
    </subcellularLocation>
</comment>
<dbReference type="AlphaFoldDB" id="D9SI62"/>
<dbReference type="EMBL" id="CP002159">
    <property type="protein sequence ID" value="ADL54119.1"/>
    <property type="molecule type" value="Genomic_DNA"/>
</dbReference>
<gene>
    <name evidence="17" type="ordered locus">Galf_0074</name>
</gene>
<dbReference type="EC" id="2.7.13.3" evidence="3"/>
<keyword evidence="5" id="KW-0808">Transferase</keyword>
<dbReference type="CDD" id="cd06225">
    <property type="entry name" value="HAMP"/>
    <property type="match status" value="1"/>
</dbReference>
<feature type="transmembrane region" description="Helical" evidence="14">
    <location>
        <begin position="12"/>
        <end position="30"/>
    </location>
</feature>
<evidence type="ECO:0000259" key="15">
    <source>
        <dbReference type="PROSITE" id="PS50109"/>
    </source>
</evidence>
<name>D9SI62_GALCS</name>
<dbReference type="SMART" id="SM00388">
    <property type="entry name" value="HisKA"/>
    <property type="match status" value="1"/>
</dbReference>
<dbReference type="GO" id="GO:0005524">
    <property type="term" value="F:ATP binding"/>
    <property type="evidence" value="ECO:0007669"/>
    <property type="project" value="UniProtKB-KW"/>
</dbReference>